<name>A0A7S2WAM6_9STRA</name>
<evidence type="ECO:0000313" key="2">
    <source>
        <dbReference type="EMBL" id="CAD9675573.1"/>
    </source>
</evidence>
<feature type="region of interest" description="Disordered" evidence="1">
    <location>
        <begin position="1"/>
        <end position="23"/>
    </location>
</feature>
<feature type="compositionally biased region" description="Basic residues" evidence="1">
    <location>
        <begin position="1"/>
        <end position="10"/>
    </location>
</feature>
<dbReference type="EMBL" id="HBHJ01009450">
    <property type="protein sequence ID" value="CAD9675573.1"/>
    <property type="molecule type" value="Transcribed_RNA"/>
</dbReference>
<evidence type="ECO:0008006" key="3">
    <source>
        <dbReference type="Google" id="ProtNLM"/>
    </source>
</evidence>
<proteinExistence type="predicted"/>
<gene>
    <name evidence="2" type="ORF">RMAR1173_LOCUS6122</name>
</gene>
<reference evidence="2" key="1">
    <citation type="submission" date="2021-01" db="EMBL/GenBank/DDBJ databases">
        <authorList>
            <person name="Corre E."/>
            <person name="Pelletier E."/>
            <person name="Niang G."/>
            <person name="Scheremetjew M."/>
            <person name="Finn R."/>
            <person name="Kale V."/>
            <person name="Holt S."/>
            <person name="Cochrane G."/>
            <person name="Meng A."/>
            <person name="Brown T."/>
            <person name="Cohen L."/>
        </authorList>
    </citation>
    <scope>NUCLEOTIDE SEQUENCE</scope>
    <source>
        <strain evidence="2">CCMP1243</strain>
    </source>
</reference>
<dbReference type="AlphaFoldDB" id="A0A7S2WAM6"/>
<protein>
    <recommendedName>
        <fullName evidence="3">Ubiquitin-like domain-containing protein</fullName>
    </recommendedName>
</protein>
<organism evidence="2">
    <name type="scientific">Rhizochromulina marina</name>
    <dbReference type="NCBI Taxonomy" id="1034831"/>
    <lineage>
        <taxon>Eukaryota</taxon>
        <taxon>Sar</taxon>
        <taxon>Stramenopiles</taxon>
        <taxon>Ochrophyta</taxon>
        <taxon>Dictyochophyceae</taxon>
        <taxon>Rhizochromulinales</taxon>
        <taxon>Rhizochromulina</taxon>
    </lineage>
</organism>
<sequence length="152" mass="17232">MPPKKKGKKKKAEDASASGSSENKFSALAELRKMAQRDAEPSYVTLDLKLMNWDFMNSTLRVKTSMRLFQIKDEIQRRHGLVKNLVLCKGVFSEVNELKDDMATLEDLGFPGAMEDEKPVSATIYYDFKAQDHDDPLLLVRNSKGEDEDADE</sequence>
<evidence type="ECO:0000256" key="1">
    <source>
        <dbReference type="SAM" id="MobiDB-lite"/>
    </source>
</evidence>
<accession>A0A7S2WAM6</accession>